<name>A0ACC2SQB5_9FUNG</name>
<proteinExistence type="predicted"/>
<accession>A0ACC2SQB5</accession>
<sequence>MKFIACVAGVLAVNERRLVKTSENAAAQWVTEQDILTMLQSHTHFMDITETGDAPKLRAFRSGPQFPSATRYADKVRPLLEQISNNRMLAFLTEYSSFYNRYYSSQTGVAASKWLKEQIQNSTFGMKIQIEAVSHSFPQQSIIARFPGSDPALANEIVIIGGHLDSINMYDPLEGMAPGADDDGTGTTANLETFRILAASGFSPKRTVEFHWYAGEEKGLLGSQDIAKSYFKAKKNVVSMVQFDMVGYLTHNRQVAFVNDYTNPALTDFLRKVADKYLNITHTEYTCGYGCSDHASWTKYGFPSAFPFEDEINPNIHTAQDTLDFVNFDNVKEFVKLAIAYLVEIAEPST</sequence>
<organism evidence="1 2">
    <name type="scientific">Entomophthora muscae</name>
    <dbReference type="NCBI Taxonomy" id="34485"/>
    <lineage>
        <taxon>Eukaryota</taxon>
        <taxon>Fungi</taxon>
        <taxon>Fungi incertae sedis</taxon>
        <taxon>Zoopagomycota</taxon>
        <taxon>Entomophthoromycotina</taxon>
        <taxon>Entomophthoromycetes</taxon>
        <taxon>Entomophthorales</taxon>
        <taxon>Entomophthoraceae</taxon>
        <taxon>Entomophthora</taxon>
    </lineage>
</organism>
<evidence type="ECO:0000313" key="1">
    <source>
        <dbReference type="EMBL" id="KAJ9064307.1"/>
    </source>
</evidence>
<keyword evidence="2" id="KW-1185">Reference proteome</keyword>
<reference evidence="1" key="1">
    <citation type="submission" date="2022-04" db="EMBL/GenBank/DDBJ databases">
        <title>Genome of the entomopathogenic fungus Entomophthora muscae.</title>
        <authorList>
            <person name="Elya C."/>
            <person name="Lovett B.R."/>
            <person name="Lee E."/>
            <person name="Macias A.M."/>
            <person name="Hajek A.E."/>
            <person name="De Bivort B.L."/>
            <person name="Kasson M.T."/>
            <person name="De Fine Licht H.H."/>
            <person name="Stajich J.E."/>
        </authorList>
    </citation>
    <scope>NUCLEOTIDE SEQUENCE</scope>
    <source>
        <strain evidence="1">Berkeley</strain>
    </source>
</reference>
<protein>
    <submittedName>
        <fullName evidence="1">Uncharacterized protein</fullName>
    </submittedName>
</protein>
<gene>
    <name evidence="1" type="ORF">DSO57_1032025</name>
</gene>
<dbReference type="Proteomes" id="UP001165960">
    <property type="component" value="Unassembled WGS sequence"/>
</dbReference>
<comment type="caution">
    <text evidence="1">The sequence shown here is derived from an EMBL/GenBank/DDBJ whole genome shotgun (WGS) entry which is preliminary data.</text>
</comment>
<dbReference type="EMBL" id="QTSX02004496">
    <property type="protein sequence ID" value="KAJ9064307.1"/>
    <property type="molecule type" value="Genomic_DNA"/>
</dbReference>
<evidence type="ECO:0000313" key="2">
    <source>
        <dbReference type="Proteomes" id="UP001165960"/>
    </source>
</evidence>